<sequence length="302" mass="33969">MSGLRSIQSEKRKLFALVAMLLILSAVVFSLYKDKPVTTATWIWDATIITEQADDVIAFAKENGVNLIYLHIEQNKIAPDQYRSFIKAAGQAGIKVDALGGDRNWALTDNQSNISSFISWVKDYNSQAAEAERFQGIHVDIEPYLLSRWEKHKDDVIEQWMENMEFVVSETKKDPGLTVSADLPFWIDTLKVPGDSEKVSSWMLDRLDSITLMAYRNYAEGPNGIVDITQRVLADANDRKKASVIVGVNILESKEGDNVSFHKQGTTEMERELSILQSALAQSPSFAGYAVHDYKSWRKASQ</sequence>
<dbReference type="OrthoDB" id="7054537at2"/>
<comment type="caution">
    <text evidence="1">The sequence shown here is derived from an EMBL/GenBank/DDBJ whole genome shotgun (WGS) entry which is preliminary data.</text>
</comment>
<keyword evidence="2" id="KW-1185">Reference proteome</keyword>
<name>A0A3M8DQP7_9BACL</name>
<proteinExistence type="predicted"/>
<evidence type="ECO:0000313" key="2">
    <source>
        <dbReference type="Proteomes" id="UP000271031"/>
    </source>
</evidence>
<reference evidence="1 2" key="1">
    <citation type="submission" date="2018-10" db="EMBL/GenBank/DDBJ databases">
        <title>Phylogenomics of Brevibacillus.</title>
        <authorList>
            <person name="Dunlap C."/>
        </authorList>
    </citation>
    <scope>NUCLEOTIDE SEQUENCE [LARGE SCALE GENOMIC DNA]</scope>
    <source>
        <strain evidence="1 2">JCM 15716</strain>
    </source>
</reference>
<dbReference type="SUPFAM" id="SSF51445">
    <property type="entry name" value="(Trans)glycosidases"/>
    <property type="match status" value="1"/>
</dbReference>
<accession>A0A3M8DQP7</accession>
<dbReference type="AlphaFoldDB" id="A0A3M8DQP7"/>
<organism evidence="1 2">
    <name type="scientific">Brevibacillus fluminis</name>
    <dbReference type="NCBI Taxonomy" id="511487"/>
    <lineage>
        <taxon>Bacteria</taxon>
        <taxon>Bacillati</taxon>
        <taxon>Bacillota</taxon>
        <taxon>Bacilli</taxon>
        <taxon>Bacillales</taxon>
        <taxon>Paenibacillaceae</taxon>
        <taxon>Brevibacillus</taxon>
    </lineage>
</organism>
<dbReference type="InterPro" id="IPR017853">
    <property type="entry name" value="GH"/>
</dbReference>
<gene>
    <name evidence="1" type="ORF">EDM56_08030</name>
</gene>
<evidence type="ECO:0000313" key="1">
    <source>
        <dbReference type="EMBL" id="RNB90448.1"/>
    </source>
</evidence>
<dbReference type="Proteomes" id="UP000271031">
    <property type="component" value="Unassembled WGS sequence"/>
</dbReference>
<evidence type="ECO:0008006" key="3">
    <source>
        <dbReference type="Google" id="ProtNLM"/>
    </source>
</evidence>
<dbReference type="EMBL" id="RHHQ01000007">
    <property type="protein sequence ID" value="RNB90448.1"/>
    <property type="molecule type" value="Genomic_DNA"/>
</dbReference>
<protein>
    <recommendedName>
        <fullName evidence="3">Amidase</fullName>
    </recommendedName>
</protein>
<dbReference type="Gene3D" id="3.20.20.80">
    <property type="entry name" value="Glycosidases"/>
    <property type="match status" value="1"/>
</dbReference>
<dbReference type="RefSeq" id="WP_122917374.1">
    <property type="nucleotide sequence ID" value="NZ_RHHQ01000007.1"/>
</dbReference>